<keyword evidence="3" id="KW-1185">Reference proteome</keyword>
<proteinExistence type="predicted"/>
<dbReference type="Pfam" id="PF04241">
    <property type="entry name" value="DUF423"/>
    <property type="match status" value="1"/>
</dbReference>
<protein>
    <submittedName>
        <fullName evidence="2">DUF423 domain-containing protein</fullName>
    </submittedName>
</protein>
<evidence type="ECO:0000313" key="2">
    <source>
        <dbReference type="EMBL" id="MBD8064215.1"/>
    </source>
</evidence>
<feature type="transmembrane region" description="Helical" evidence="1">
    <location>
        <begin position="95"/>
        <end position="116"/>
    </location>
</feature>
<feature type="transmembrane region" description="Helical" evidence="1">
    <location>
        <begin position="37"/>
        <end position="56"/>
    </location>
</feature>
<accession>A0A927IP62</accession>
<organism evidence="2 3">
    <name type="scientific">Devosia oryzisoli</name>
    <dbReference type="NCBI Taxonomy" id="2774138"/>
    <lineage>
        <taxon>Bacteria</taxon>
        <taxon>Pseudomonadati</taxon>
        <taxon>Pseudomonadota</taxon>
        <taxon>Alphaproteobacteria</taxon>
        <taxon>Hyphomicrobiales</taxon>
        <taxon>Devosiaceae</taxon>
        <taxon>Devosia</taxon>
    </lineage>
</organism>
<feature type="transmembrane region" description="Helical" evidence="1">
    <location>
        <begin position="63"/>
        <end position="83"/>
    </location>
</feature>
<keyword evidence="1" id="KW-1133">Transmembrane helix</keyword>
<name>A0A927IP62_9HYPH</name>
<evidence type="ECO:0000313" key="3">
    <source>
        <dbReference type="Proteomes" id="UP000654108"/>
    </source>
</evidence>
<dbReference type="AlphaFoldDB" id="A0A927IP62"/>
<evidence type="ECO:0000256" key="1">
    <source>
        <dbReference type="SAM" id="Phobius"/>
    </source>
</evidence>
<comment type="caution">
    <text evidence="2">The sequence shown here is derived from an EMBL/GenBank/DDBJ whole genome shotgun (WGS) entry which is preliminary data.</text>
</comment>
<dbReference type="Proteomes" id="UP000654108">
    <property type="component" value="Unassembled WGS sequence"/>
</dbReference>
<reference evidence="2" key="1">
    <citation type="submission" date="2020-09" db="EMBL/GenBank/DDBJ databases">
        <title>Genome seq and assembly of Devosia sp.</title>
        <authorList>
            <person name="Chhetri G."/>
        </authorList>
    </citation>
    <scope>NUCLEOTIDE SEQUENCE</scope>
    <source>
        <strain evidence="2">PTR5</strain>
    </source>
</reference>
<keyword evidence="1" id="KW-0472">Membrane</keyword>
<keyword evidence="1" id="KW-0812">Transmembrane</keyword>
<dbReference type="EMBL" id="JACYFU010000001">
    <property type="protein sequence ID" value="MBD8064215.1"/>
    <property type="molecule type" value="Genomic_DNA"/>
</dbReference>
<gene>
    <name evidence="2" type="ORF">IC608_01830</name>
</gene>
<dbReference type="InterPro" id="IPR006696">
    <property type="entry name" value="DUF423"/>
</dbReference>
<sequence length="123" mass="11929">MELLMLMRLLVGLAGLIGACGVAAAAAASHAAESRNLAAIAAIALAHGPALLAIGLAGRSRPLALAGALLGLGTVLFCADLAMREFGGQALFPGAAPFGGGAMMLGWLAIAAAGLLSRPVGSK</sequence>